<dbReference type="SMART" id="SM00387">
    <property type="entry name" value="HATPase_c"/>
    <property type="match status" value="1"/>
</dbReference>
<feature type="transmembrane region" description="Helical" evidence="7">
    <location>
        <begin position="123"/>
        <end position="156"/>
    </location>
</feature>
<name>A0A4R6R703_9BURK</name>
<dbReference type="GO" id="GO:0000155">
    <property type="term" value="F:phosphorelay sensor kinase activity"/>
    <property type="evidence" value="ECO:0007669"/>
    <property type="project" value="InterPro"/>
</dbReference>
<keyword evidence="4" id="KW-0597">Phosphoprotein</keyword>
<evidence type="ECO:0000256" key="7">
    <source>
        <dbReference type="SAM" id="Phobius"/>
    </source>
</evidence>
<dbReference type="InterPro" id="IPR005467">
    <property type="entry name" value="His_kinase_dom"/>
</dbReference>
<protein>
    <recommendedName>
        <fullName evidence="3">histidine kinase</fullName>
        <ecNumber evidence="3">2.7.13.3</ecNumber>
    </recommendedName>
</protein>
<keyword evidence="6 9" id="KW-0418">Kinase</keyword>
<dbReference type="PANTHER" id="PTHR43047">
    <property type="entry name" value="TWO-COMPONENT HISTIDINE PROTEIN KINASE"/>
    <property type="match status" value="1"/>
</dbReference>
<dbReference type="PANTHER" id="PTHR43047:SF72">
    <property type="entry name" value="OSMOSENSING HISTIDINE PROTEIN KINASE SLN1"/>
    <property type="match status" value="1"/>
</dbReference>
<dbReference type="RefSeq" id="WP_133609678.1">
    <property type="nucleotide sequence ID" value="NZ_SNXW01000007.1"/>
</dbReference>
<evidence type="ECO:0000256" key="1">
    <source>
        <dbReference type="ARBA" id="ARBA00000085"/>
    </source>
</evidence>
<dbReference type="SMART" id="SM00388">
    <property type="entry name" value="HisKA"/>
    <property type="match status" value="1"/>
</dbReference>
<keyword evidence="10" id="KW-1185">Reference proteome</keyword>
<feature type="domain" description="Histidine kinase" evidence="8">
    <location>
        <begin position="210"/>
        <end position="447"/>
    </location>
</feature>
<feature type="transmembrane region" description="Helical" evidence="7">
    <location>
        <begin position="80"/>
        <end position="103"/>
    </location>
</feature>
<sequence length="458" mass="50702">MSRYVVPPPRRVQREPGSPGARVALTRWLTALSAIGTFLVWWADERAGMNSTWASITVPMVSAVLGGSALAVWWRPHWHPWASAASTVASAIYFIGSLVSATISAQPNKLYEVASNAQFMPILYMAAFVVMVRGAALLSWLTYAGVVIAYLCLFGLPPPRNGDPLGHFWFTLLITHPMCILALSYISVLHSRLSRAELRAQADRERFLAMLSHEIRTPLQSMLGSIDLLDLKVRGQVERRAIDRLRQVAAQLEAHLRDVTEYTRLDNPSWQMHLQPVDLPKLVQDSCEALQSRARSRGLNLQCDIASDVRLRDAESDPTRVRQILDNLLHNALKYTAEGQITVRLAVRQARTRVHGAVHDEGDDTALSTDAVALSVHDTGLGIAPEAMAKIFEPYVRLEDRRLPRAEGTGLGLAVVRRLVDRLDGRLEVDSTPQQGTRFTVLLPLHGHAHPQAGATMS</sequence>
<dbReference type="OrthoDB" id="9812260at2"/>
<evidence type="ECO:0000313" key="9">
    <source>
        <dbReference type="EMBL" id="TDP81594.1"/>
    </source>
</evidence>
<dbReference type="CDD" id="cd00082">
    <property type="entry name" value="HisKA"/>
    <property type="match status" value="1"/>
</dbReference>
<dbReference type="InterPro" id="IPR036097">
    <property type="entry name" value="HisK_dim/P_sf"/>
</dbReference>
<dbReference type="PRINTS" id="PR00344">
    <property type="entry name" value="BCTRLSENSOR"/>
</dbReference>
<accession>A0A4R6R703</accession>
<dbReference type="FunFam" id="3.30.565.10:FF:000006">
    <property type="entry name" value="Sensor histidine kinase WalK"/>
    <property type="match status" value="1"/>
</dbReference>
<evidence type="ECO:0000313" key="10">
    <source>
        <dbReference type="Proteomes" id="UP000294593"/>
    </source>
</evidence>
<dbReference type="Pfam" id="PF02518">
    <property type="entry name" value="HATPase_c"/>
    <property type="match status" value="1"/>
</dbReference>
<dbReference type="SUPFAM" id="SSF47384">
    <property type="entry name" value="Homodimeric domain of signal transducing histidine kinase"/>
    <property type="match status" value="1"/>
</dbReference>
<keyword evidence="7" id="KW-0812">Transmembrane</keyword>
<dbReference type="InterPro" id="IPR003661">
    <property type="entry name" value="HisK_dim/P_dom"/>
</dbReference>
<dbReference type="Pfam" id="PF00512">
    <property type="entry name" value="HisKA"/>
    <property type="match status" value="1"/>
</dbReference>
<dbReference type="InterPro" id="IPR036890">
    <property type="entry name" value="HATPase_C_sf"/>
</dbReference>
<evidence type="ECO:0000256" key="4">
    <source>
        <dbReference type="ARBA" id="ARBA00022553"/>
    </source>
</evidence>
<dbReference type="Proteomes" id="UP000294593">
    <property type="component" value="Unassembled WGS sequence"/>
</dbReference>
<dbReference type="CDD" id="cd16922">
    <property type="entry name" value="HATPase_EvgS-ArcB-TorS-like"/>
    <property type="match status" value="1"/>
</dbReference>
<organism evidence="9 10">
    <name type="scientific">Aquabacterium commune</name>
    <dbReference type="NCBI Taxonomy" id="70586"/>
    <lineage>
        <taxon>Bacteria</taxon>
        <taxon>Pseudomonadati</taxon>
        <taxon>Pseudomonadota</taxon>
        <taxon>Betaproteobacteria</taxon>
        <taxon>Burkholderiales</taxon>
        <taxon>Aquabacterium</taxon>
    </lineage>
</organism>
<feature type="transmembrane region" description="Helical" evidence="7">
    <location>
        <begin position="20"/>
        <end position="41"/>
    </location>
</feature>
<comment type="catalytic activity">
    <reaction evidence="1">
        <text>ATP + protein L-histidine = ADP + protein N-phospho-L-histidine.</text>
        <dbReference type="EC" id="2.7.13.3"/>
    </reaction>
</comment>
<evidence type="ECO:0000256" key="2">
    <source>
        <dbReference type="ARBA" id="ARBA00004429"/>
    </source>
</evidence>
<dbReference type="EC" id="2.7.13.3" evidence="3"/>
<reference evidence="9 10" key="1">
    <citation type="submission" date="2019-03" db="EMBL/GenBank/DDBJ databases">
        <title>Genomic Encyclopedia of Type Strains, Phase IV (KMG-IV): sequencing the most valuable type-strain genomes for metagenomic binning, comparative biology and taxonomic classification.</title>
        <authorList>
            <person name="Goeker M."/>
        </authorList>
    </citation>
    <scope>NUCLEOTIDE SEQUENCE [LARGE SCALE GENOMIC DNA]</scope>
    <source>
        <strain evidence="9 10">DSM 11901</strain>
    </source>
</reference>
<feature type="transmembrane region" description="Helical" evidence="7">
    <location>
        <begin position="53"/>
        <end position="74"/>
    </location>
</feature>
<dbReference type="SUPFAM" id="SSF55874">
    <property type="entry name" value="ATPase domain of HSP90 chaperone/DNA topoisomerase II/histidine kinase"/>
    <property type="match status" value="1"/>
</dbReference>
<keyword evidence="7" id="KW-0472">Membrane</keyword>
<evidence type="ECO:0000259" key="8">
    <source>
        <dbReference type="PROSITE" id="PS50109"/>
    </source>
</evidence>
<feature type="transmembrane region" description="Helical" evidence="7">
    <location>
        <begin position="168"/>
        <end position="189"/>
    </location>
</feature>
<comment type="caution">
    <text evidence="9">The sequence shown here is derived from an EMBL/GenBank/DDBJ whole genome shotgun (WGS) entry which is preliminary data.</text>
</comment>
<keyword evidence="5" id="KW-0808">Transferase</keyword>
<comment type="subcellular location">
    <subcellularLocation>
        <location evidence="2">Cell inner membrane</location>
        <topology evidence="2">Multi-pass membrane protein</topology>
    </subcellularLocation>
</comment>
<gene>
    <name evidence="9" type="ORF">EV672_10724</name>
</gene>
<dbReference type="InterPro" id="IPR003594">
    <property type="entry name" value="HATPase_dom"/>
</dbReference>
<dbReference type="AlphaFoldDB" id="A0A4R6R703"/>
<keyword evidence="7" id="KW-1133">Transmembrane helix</keyword>
<dbReference type="PROSITE" id="PS50109">
    <property type="entry name" value="HIS_KIN"/>
    <property type="match status" value="1"/>
</dbReference>
<evidence type="ECO:0000256" key="5">
    <source>
        <dbReference type="ARBA" id="ARBA00022679"/>
    </source>
</evidence>
<dbReference type="Gene3D" id="1.10.287.130">
    <property type="match status" value="1"/>
</dbReference>
<evidence type="ECO:0000256" key="6">
    <source>
        <dbReference type="ARBA" id="ARBA00022777"/>
    </source>
</evidence>
<evidence type="ECO:0000256" key="3">
    <source>
        <dbReference type="ARBA" id="ARBA00012438"/>
    </source>
</evidence>
<dbReference type="GO" id="GO:0009927">
    <property type="term" value="F:histidine phosphotransfer kinase activity"/>
    <property type="evidence" value="ECO:0007669"/>
    <property type="project" value="TreeGrafter"/>
</dbReference>
<dbReference type="EMBL" id="SNXW01000007">
    <property type="protein sequence ID" value="TDP81594.1"/>
    <property type="molecule type" value="Genomic_DNA"/>
</dbReference>
<dbReference type="InterPro" id="IPR004358">
    <property type="entry name" value="Sig_transdc_His_kin-like_C"/>
</dbReference>
<proteinExistence type="predicted"/>
<dbReference type="Gene3D" id="3.30.565.10">
    <property type="entry name" value="Histidine kinase-like ATPase, C-terminal domain"/>
    <property type="match status" value="1"/>
</dbReference>
<dbReference type="GO" id="GO:0005886">
    <property type="term" value="C:plasma membrane"/>
    <property type="evidence" value="ECO:0007669"/>
    <property type="project" value="UniProtKB-SubCell"/>
</dbReference>